<dbReference type="OrthoDB" id="6149706at2759"/>
<dbReference type="eggNOG" id="ENOG502QVWC">
    <property type="taxonomic scope" value="Eukaryota"/>
</dbReference>
<proteinExistence type="predicted"/>
<dbReference type="EnsemblMetazoa" id="Aqu2.1.33834_001">
    <property type="protein sequence ID" value="Aqu2.1.33834_001"/>
    <property type="gene ID" value="Aqu2.1.33834"/>
</dbReference>
<feature type="region of interest" description="Disordered" evidence="1">
    <location>
        <begin position="287"/>
        <end position="339"/>
    </location>
</feature>
<dbReference type="PANTHER" id="PTHR31424:SF3">
    <property type="entry name" value="RING-TYPE DOMAIN-CONTAINING PROTEIN"/>
    <property type="match status" value="1"/>
</dbReference>
<dbReference type="AlphaFoldDB" id="A0A1X7V217"/>
<protein>
    <submittedName>
        <fullName evidence="2">Uncharacterized protein</fullName>
    </submittedName>
</protein>
<evidence type="ECO:0000256" key="1">
    <source>
        <dbReference type="SAM" id="MobiDB-lite"/>
    </source>
</evidence>
<reference evidence="2" key="1">
    <citation type="submission" date="2017-05" db="UniProtKB">
        <authorList>
            <consortium name="EnsemblMetazoa"/>
        </authorList>
    </citation>
    <scope>IDENTIFICATION</scope>
</reference>
<dbReference type="PANTHER" id="PTHR31424">
    <property type="entry name" value="PROTEIN CBG23806"/>
    <property type="match status" value="1"/>
</dbReference>
<dbReference type="InParanoid" id="A0A1X7V217"/>
<evidence type="ECO:0000313" key="2">
    <source>
        <dbReference type="EnsemblMetazoa" id="Aqu2.1.33834_001"/>
    </source>
</evidence>
<organism evidence="2">
    <name type="scientific">Amphimedon queenslandica</name>
    <name type="common">Sponge</name>
    <dbReference type="NCBI Taxonomy" id="400682"/>
    <lineage>
        <taxon>Eukaryota</taxon>
        <taxon>Metazoa</taxon>
        <taxon>Porifera</taxon>
        <taxon>Demospongiae</taxon>
        <taxon>Heteroscleromorpha</taxon>
        <taxon>Haplosclerida</taxon>
        <taxon>Niphatidae</taxon>
        <taxon>Amphimedon</taxon>
    </lineage>
</organism>
<feature type="compositionally biased region" description="Basic and acidic residues" evidence="1">
    <location>
        <begin position="299"/>
        <end position="310"/>
    </location>
</feature>
<accession>A0A1X7V217</accession>
<name>A0A1X7V217_AMPQE</name>
<sequence>MVEDNTYELQFILGGNYKFLLLLLGFNAANANYSCIYCTIKKDKRFDTTVPSEEYQIRQARTLSSITACAETRLLGVIHPPLLRIEMDQVVIDELHLMLRISDVLIRNLIGIAQVYDIKKSAGARHLDSLVDSIKSCGVTFYTSLHGADKKTLLRQLPTKLTEIIPDDLGRQLMKHWTDFNDIYHLIGTANPTDQDKKAIEEKALQWIQDFIKFPFDGLKKANVTPYMHIMAYHVPLLMRRHKGIKRFTGQGVEKNNDLAKKLYFSSNHQDAARDILLTEGHIEELQQGSKRQKRRYNKKDNEYWQDDIRQKRRKQSLLEAEDNLDKTNEGAEDTDEEP</sequence>
<dbReference type="OMA" id="RENCANE"/>